<reference evidence="1" key="1">
    <citation type="submission" date="2022-07" db="EMBL/GenBank/DDBJ databases">
        <title>Taxonomy of Novel Oxalotrophic and Methylotrophic Bacteria.</title>
        <authorList>
            <person name="Sahin N."/>
            <person name="Tani A."/>
        </authorList>
    </citation>
    <scope>NUCLEOTIDE SEQUENCE</scope>
    <source>
        <strain evidence="1">Y10</strain>
    </source>
</reference>
<evidence type="ECO:0008006" key="3">
    <source>
        <dbReference type="Google" id="ProtNLM"/>
    </source>
</evidence>
<comment type="caution">
    <text evidence="1">The sequence shown here is derived from an EMBL/GenBank/DDBJ whole genome shotgun (WGS) entry which is preliminary data.</text>
</comment>
<sequence>MIQFKQLVEAIYEATVVANNANNSHQQIFDTYFEKEGNGFKARTVTIQHPVNTKEGLKTTSIDVPLITLVPISTAAIENLKFTTDIEIALDGDDNLLVSFGKKEDNEGINPFKKKARSADAQLELTLSPQRVSDGLGQLIEGYERVLRSQIPT</sequence>
<dbReference type="RefSeq" id="WP_281764202.1">
    <property type="nucleotide sequence ID" value="NZ_BRVO01000001.1"/>
</dbReference>
<evidence type="ECO:0000313" key="2">
    <source>
        <dbReference type="Proteomes" id="UP001143543"/>
    </source>
</evidence>
<dbReference type="Proteomes" id="UP001143543">
    <property type="component" value="Unassembled WGS sequence"/>
</dbReference>
<dbReference type="Pfam" id="PF11655">
    <property type="entry name" value="DUF2589"/>
    <property type="match status" value="1"/>
</dbReference>
<evidence type="ECO:0000313" key="1">
    <source>
        <dbReference type="EMBL" id="GLB48568.1"/>
    </source>
</evidence>
<proteinExistence type="predicted"/>
<gene>
    <name evidence="1" type="ORF">Y10_09360</name>
</gene>
<protein>
    <recommendedName>
        <fullName evidence="3">DUF2589 domain-containing protein</fullName>
    </recommendedName>
</protein>
<accession>A0ABQ5MGQ7</accession>
<organism evidence="1 2">
    <name type="scientific">Neptunitalea lumnitzerae</name>
    <dbReference type="NCBI Taxonomy" id="2965509"/>
    <lineage>
        <taxon>Bacteria</taxon>
        <taxon>Pseudomonadati</taxon>
        <taxon>Bacteroidota</taxon>
        <taxon>Flavobacteriia</taxon>
        <taxon>Flavobacteriales</taxon>
        <taxon>Flavobacteriaceae</taxon>
        <taxon>Neptunitalea</taxon>
    </lineage>
</organism>
<name>A0ABQ5MGQ7_9FLAO</name>
<dbReference type="EMBL" id="BRVO01000001">
    <property type="protein sequence ID" value="GLB48568.1"/>
    <property type="molecule type" value="Genomic_DNA"/>
</dbReference>
<dbReference type="InterPro" id="IPR024510">
    <property type="entry name" value="DUF2589"/>
</dbReference>
<keyword evidence="2" id="KW-1185">Reference proteome</keyword>